<evidence type="ECO:0000313" key="5">
    <source>
        <dbReference type="EMBL" id="KAK7544054.1"/>
    </source>
</evidence>
<dbReference type="Proteomes" id="UP001360953">
    <property type="component" value="Unassembled WGS sequence"/>
</dbReference>
<dbReference type="InterPro" id="IPR042532">
    <property type="entry name" value="EXOC3/Sec6_C"/>
</dbReference>
<dbReference type="InterPro" id="IPR010326">
    <property type="entry name" value="EXOC3/Sec6"/>
</dbReference>
<accession>A0ABR1M9S1</accession>
<keyword evidence="3" id="KW-0268">Exocytosis</keyword>
<sequence>MNDADSPSLQKLAELLRHPEDLDKIASLKAEFTRKKAAVDAQLRHGLKEQLEITQSGMNSIGEGQRTVNLIKDEMMTIDKLCAEAQQMIRDFPHINLVAQTHRNFEAVQKMKQDIDLFEREMAQTERLLDDDEQDLENQPNLLQIHFGLNRLRNIRDAAMDQIKSSEDDSLSLELVNNLRLDSGGTLQDYFDRLDRVVETFDEHVGLACMNLIPLVQTGNNGMVVRLALVIEEEEKIDKKVQALQDAQRDYKDLAARFKSIATGPKELRGYKEKFLKAIELSAGEKIEDTKEAFLEDPDKLEKSLRWFFNDLNTVKLGMVNLMPRKWKVFKTYYMIYHKMMHDWLVSHIDDPELKPVNMLAIIHWEEKYYRKMGKLGVPEDDLTPHLIDNRASELVREYRQLIIKAVEEWMSRMSATDKQTFIARAENSLDTDVNGYFRTKTLGDMWSMLREQLAVAGSSDRTDVAEGVIDAMFKALMSRQRLWEELVDIELDKYTQGAGDPDGLQPLQDWLVAIANDQIACIDDGDDEAQTGGSYLSRFSRELVPLTSPQYSATAQSQIDVLRDGYVDLSTHCLTVFVRLIFDVDFRPILAEFFTPAWYAQKRVGQIVSTFQDYLNDYDPVLHPSLRDVLIEELADELLVRYLSSVHNKGAKFKRTEPFVDKIRDDVLAVFDFFGQFPAGPDIKQKWRVVERFVQLLEADKHVLPSVFESFKVEYWDLNVGWVESVLRVRDDSDRSLIKEVKAKAATVQVERGLETIMSKVK</sequence>
<dbReference type="PANTHER" id="PTHR21292">
    <property type="entry name" value="EXOCYST COMPLEX COMPONENT SEC6-RELATED"/>
    <property type="match status" value="1"/>
</dbReference>
<feature type="coiled-coil region" evidence="4">
    <location>
        <begin position="230"/>
        <end position="257"/>
    </location>
</feature>
<evidence type="ECO:0000313" key="6">
    <source>
        <dbReference type="Proteomes" id="UP001360953"/>
    </source>
</evidence>
<evidence type="ECO:0000256" key="2">
    <source>
        <dbReference type="ARBA" id="ARBA00022448"/>
    </source>
</evidence>
<dbReference type="Gene3D" id="1.10.357.70">
    <property type="entry name" value="Exocyst complex component Sec6, C-terminal domain"/>
    <property type="match status" value="1"/>
</dbReference>
<comment type="caution">
    <text evidence="5">The sequence shown here is derived from an EMBL/GenBank/DDBJ whole genome shotgun (WGS) entry which is preliminary data.</text>
</comment>
<dbReference type="RefSeq" id="XP_066659289.1">
    <property type="nucleotide sequence ID" value="XM_066798568.1"/>
</dbReference>
<keyword evidence="2" id="KW-0813">Transport</keyword>
<organism evidence="5 6">
    <name type="scientific">Phyllosticta citribraziliensis</name>
    <dbReference type="NCBI Taxonomy" id="989973"/>
    <lineage>
        <taxon>Eukaryota</taxon>
        <taxon>Fungi</taxon>
        <taxon>Dikarya</taxon>
        <taxon>Ascomycota</taxon>
        <taxon>Pezizomycotina</taxon>
        <taxon>Dothideomycetes</taxon>
        <taxon>Dothideomycetes incertae sedis</taxon>
        <taxon>Botryosphaeriales</taxon>
        <taxon>Phyllostictaceae</taxon>
        <taxon>Phyllosticta</taxon>
    </lineage>
</organism>
<dbReference type="EMBL" id="JBBPEH010000001">
    <property type="protein sequence ID" value="KAK7544054.1"/>
    <property type="molecule type" value="Genomic_DNA"/>
</dbReference>
<dbReference type="Gene3D" id="1.10.357.50">
    <property type="match status" value="1"/>
</dbReference>
<dbReference type="PANTHER" id="PTHR21292:SF1">
    <property type="entry name" value="EXOCYST COMPLEX COMPONENT 3"/>
    <property type="match status" value="1"/>
</dbReference>
<evidence type="ECO:0000256" key="1">
    <source>
        <dbReference type="ARBA" id="ARBA00009447"/>
    </source>
</evidence>
<keyword evidence="4" id="KW-0175">Coiled coil</keyword>
<gene>
    <name evidence="5" type="ORF">J3D65DRAFT_608341</name>
</gene>
<evidence type="ECO:0000256" key="4">
    <source>
        <dbReference type="SAM" id="Coils"/>
    </source>
</evidence>
<dbReference type="Pfam" id="PF06046">
    <property type="entry name" value="Sec6"/>
    <property type="match status" value="1"/>
</dbReference>
<evidence type="ECO:0000256" key="3">
    <source>
        <dbReference type="ARBA" id="ARBA00022483"/>
    </source>
</evidence>
<proteinExistence type="inferred from homology"/>
<name>A0ABR1M9S1_9PEZI</name>
<feature type="coiled-coil region" evidence="4">
    <location>
        <begin position="108"/>
        <end position="169"/>
    </location>
</feature>
<dbReference type="GeneID" id="92031474"/>
<comment type="similarity">
    <text evidence="1">Belongs to the SEC6 family.</text>
</comment>
<protein>
    <submittedName>
        <fullName evidence="5">Exocyst complex component Sec6-domain-containing protein</fullName>
    </submittedName>
</protein>
<reference evidence="5 6" key="1">
    <citation type="submission" date="2024-04" db="EMBL/GenBank/DDBJ databases">
        <title>Phyllosticta paracitricarpa is synonymous to the EU quarantine fungus P. citricarpa based on phylogenomic analyses.</title>
        <authorList>
            <consortium name="Lawrence Berkeley National Laboratory"/>
            <person name="Van ingen-buijs V.A."/>
            <person name="Van westerhoven A.C."/>
            <person name="Haridas S."/>
            <person name="Skiadas P."/>
            <person name="Martin F."/>
            <person name="Groenewald J.Z."/>
            <person name="Crous P.W."/>
            <person name="Seidl M.F."/>
        </authorList>
    </citation>
    <scope>NUCLEOTIDE SEQUENCE [LARGE SCALE GENOMIC DNA]</scope>
    <source>
        <strain evidence="5 6">CPC 17464</strain>
    </source>
</reference>
<keyword evidence="6" id="KW-1185">Reference proteome</keyword>